<reference evidence="3" key="1">
    <citation type="submission" date="2016-06" db="UniProtKB">
        <authorList>
            <consortium name="WormBaseParasite"/>
        </authorList>
    </citation>
    <scope>IDENTIFICATION</scope>
</reference>
<proteinExistence type="predicted"/>
<evidence type="ECO:0000313" key="3">
    <source>
        <dbReference type="WBParaSite" id="ECPE_0001089501-mRNA-1"/>
    </source>
</evidence>
<name>A0A183AV76_9TREM</name>
<dbReference type="AlphaFoldDB" id="A0A183AV76"/>
<dbReference type="GO" id="GO:0005096">
    <property type="term" value="F:GTPase activator activity"/>
    <property type="evidence" value="ECO:0007669"/>
    <property type="project" value="TreeGrafter"/>
</dbReference>
<feature type="region of interest" description="Disordered" evidence="2">
    <location>
        <begin position="147"/>
        <end position="166"/>
    </location>
</feature>
<dbReference type="InterPro" id="IPR027417">
    <property type="entry name" value="P-loop_NTPase"/>
</dbReference>
<dbReference type="Gene3D" id="3.40.50.300">
    <property type="entry name" value="P-loop containing nucleotide triphosphate hydrolases"/>
    <property type="match status" value="1"/>
</dbReference>
<organism evidence="3">
    <name type="scientific">Echinostoma caproni</name>
    <dbReference type="NCBI Taxonomy" id="27848"/>
    <lineage>
        <taxon>Eukaryota</taxon>
        <taxon>Metazoa</taxon>
        <taxon>Spiralia</taxon>
        <taxon>Lophotrochozoa</taxon>
        <taxon>Platyhelminthes</taxon>
        <taxon>Trematoda</taxon>
        <taxon>Digenea</taxon>
        <taxon>Plagiorchiida</taxon>
        <taxon>Echinostomata</taxon>
        <taxon>Echinostomatoidea</taxon>
        <taxon>Echinostomatidae</taxon>
        <taxon>Echinostoma</taxon>
    </lineage>
</organism>
<dbReference type="SUPFAM" id="SSF52540">
    <property type="entry name" value="P-loop containing nucleoside triphosphate hydrolases"/>
    <property type="match status" value="1"/>
</dbReference>
<evidence type="ECO:0000256" key="1">
    <source>
        <dbReference type="ARBA" id="ARBA00022771"/>
    </source>
</evidence>
<keyword evidence="1" id="KW-0862">Zinc</keyword>
<protein>
    <submittedName>
        <fullName evidence="3">Miro domain-containing protein</fullName>
    </submittedName>
</protein>
<accession>A0A183AV76</accession>
<dbReference type="PANTHER" id="PTHR45819:SF5">
    <property type="entry name" value="CENTAURIN-GAMMA-1A"/>
    <property type="match status" value="1"/>
</dbReference>
<dbReference type="PANTHER" id="PTHR45819">
    <property type="entry name" value="CENTAURIN-GAMMA-1A"/>
    <property type="match status" value="1"/>
</dbReference>
<dbReference type="GO" id="GO:0008270">
    <property type="term" value="F:zinc ion binding"/>
    <property type="evidence" value="ECO:0007669"/>
    <property type="project" value="UniProtKB-KW"/>
</dbReference>
<dbReference type="GO" id="GO:0003924">
    <property type="term" value="F:GTPase activity"/>
    <property type="evidence" value="ECO:0007669"/>
    <property type="project" value="TreeGrafter"/>
</dbReference>
<sequence length="201" mass="22192">LIHFFLTGVYVQDESPEGGRFKKLYFSHSQPQLLLIRDEAGAPDIQLASWADALVVVVSLADAESVRIASEYYTMFCGLRDKLDIPTMLIATQDALVTGPSAPAIELHVRHLLNSMNWCPYYETCAVYGLNVEPVFQEIVARVLSQRDSAPHGDNSNSDARSGRAPSCSSSCLAPNTLPMPTCLSNSEAKVFTHFAFLRFY</sequence>
<dbReference type="WBParaSite" id="ECPE_0001089501-mRNA-1">
    <property type="protein sequence ID" value="ECPE_0001089501-mRNA-1"/>
    <property type="gene ID" value="ECPE_0001089501"/>
</dbReference>
<dbReference type="InterPro" id="IPR051282">
    <property type="entry name" value="Arf-GAP_GTPase_ANK_PH"/>
</dbReference>
<evidence type="ECO:0000256" key="2">
    <source>
        <dbReference type="SAM" id="MobiDB-lite"/>
    </source>
</evidence>
<keyword evidence="1" id="KW-0863">Zinc-finger</keyword>
<keyword evidence="1" id="KW-0479">Metal-binding</keyword>